<protein>
    <submittedName>
        <fullName evidence="1">Uncharacterized protein</fullName>
    </submittedName>
</protein>
<dbReference type="PANTHER" id="PTHR37535">
    <property type="entry name" value="FLUG DOMAIN PROTEIN"/>
    <property type="match status" value="1"/>
</dbReference>
<dbReference type="GeneID" id="41984613"/>
<dbReference type="EMBL" id="QGMH01000060">
    <property type="protein sequence ID" value="TVY26861.1"/>
    <property type="molecule type" value="Genomic_DNA"/>
</dbReference>
<dbReference type="OrthoDB" id="3524732at2759"/>
<dbReference type="AlphaFoldDB" id="A0A8H8U1B4"/>
<reference evidence="1 2" key="1">
    <citation type="submission" date="2018-05" db="EMBL/GenBank/DDBJ databases">
        <title>Genome sequencing and assembly of the regulated plant pathogen Lachnellula willkommii and related sister species for the development of diagnostic species identification markers.</title>
        <authorList>
            <person name="Giroux E."/>
            <person name="Bilodeau G."/>
        </authorList>
    </citation>
    <scope>NUCLEOTIDE SEQUENCE [LARGE SCALE GENOMIC DNA]</scope>
    <source>
        <strain evidence="1 2">CBS 185.66</strain>
    </source>
</reference>
<dbReference type="PANTHER" id="PTHR37535:SF3">
    <property type="entry name" value="FLUG DOMAIN-CONTAINING PROTEIN"/>
    <property type="match status" value="1"/>
</dbReference>
<dbReference type="InterPro" id="IPR021842">
    <property type="entry name" value="DUF3435"/>
</dbReference>
<dbReference type="Pfam" id="PF11917">
    <property type="entry name" value="DUF3435"/>
    <property type="match status" value="1"/>
</dbReference>
<evidence type="ECO:0000313" key="2">
    <source>
        <dbReference type="Proteomes" id="UP000431533"/>
    </source>
</evidence>
<dbReference type="Proteomes" id="UP000431533">
    <property type="component" value="Unassembled WGS sequence"/>
</dbReference>
<keyword evidence="2" id="KW-1185">Reference proteome</keyword>
<accession>A0A8H8U1B4</accession>
<name>A0A8H8U1B4_9HELO</name>
<evidence type="ECO:0000313" key="1">
    <source>
        <dbReference type="EMBL" id="TVY26861.1"/>
    </source>
</evidence>
<gene>
    <name evidence="1" type="ORF">LHYA1_G004415</name>
</gene>
<sequence length="979" mass="110174">MPPRSFYAARRAKKLKESEAAKAPEDRFINREWDDEVEIKLSIQTRNQHARCKATFIEMASGPDVKIVETLEQTEAFFTARGPQFTFKVLKAFIEPYAATMHSTIRDTPSVRSLEKVLLGLFGAAKIAKNPVDKTIKKNTLSWVRANMVRRGLTHYEQRKKHVATPKDVSQCLRSFFDPTYCSSQLTTRDILTFALVINLMIDCNGRISELTRPSMSYEDWETWKSENPEKIFTWQHVELFAFPGPDGKAELEARLTFSGLKNTGQKGNREKCIPLRLLPLHLAAEDSLRWLLILGLIDQVFHNITSWADLDAVRCEAGGTRIHIRPDKMETPVLRNALRKPVANTPLIENDVMRYQQFTKQLNDLSRHMGLENKMMAGALRRGGAYILALKASKEERCARMGHSDADGTYWAAYRNTTSSIDFQAFRLGLDEKSVVRMSSALLNRTSQPPDRVSDQGIQDVHQDKELMELLDQQCSLGDQLIEKYGSLDASLIGTPDSDLISQYRKVKDMYVKREGHLLNKQFQVEWKEFFKVGGDSPKQIQEQPPELEHKASQVSEMIEAADVEDANLEQIDPVLLDENENDMERSADTLTADLDALESDAVQSNGDPVIVAKSANKFAARPLARHSLLSDLSELLYDQPSSLSETEFASNMVTKLNHLHCADRFYPNQEPHPGTLSCIACDESLIGMLHENEHVVLCQGRTMAQLTMESLKEKESTIPACTTCSMTVPGRKKPCTYKYNDDTSSHRSHSKHAHQAKSKEYVCFDHATDYDSLHDFRVHLITEHAAPSKILPLKSAGGVINPDILVFWCKLCQVWIPRTECLEQEHLRGHIDDVQSAIASHGFAGVFESYRWAHPSFCIFCLFDDRAGLTTQFYEFADMRPYIAHIEGHLKAMDGVQSVLCPASSASANGVPALCDLMEELNQESLARHLVETHGLSVEVGSFAKDGAPPTKKQKRSALGVKSVNQKVNVAQEFSKS</sequence>
<organism evidence="1 2">
    <name type="scientific">Lachnellula hyalina</name>
    <dbReference type="NCBI Taxonomy" id="1316788"/>
    <lineage>
        <taxon>Eukaryota</taxon>
        <taxon>Fungi</taxon>
        <taxon>Dikarya</taxon>
        <taxon>Ascomycota</taxon>
        <taxon>Pezizomycotina</taxon>
        <taxon>Leotiomycetes</taxon>
        <taxon>Helotiales</taxon>
        <taxon>Lachnaceae</taxon>
        <taxon>Lachnellula</taxon>
    </lineage>
</organism>
<comment type="caution">
    <text evidence="1">The sequence shown here is derived from an EMBL/GenBank/DDBJ whole genome shotgun (WGS) entry which is preliminary data.</text>
</comment>
<dbReference type="RefSeq" id="XP_031005649.1">
    <property type="nucleotide sequence ID" value="XM_031149375.1"/>
</dbReference>
<proteinExistence type="predicted"/>